<evidence type="ECO:0000256" key="3">
    <source>
        <dbReference type="ARBA" id="ARBA00022692"/>
    </source>
</evidence>
<feature type="transmembrane region" description="Helical" evidence="7">
    <location>
        <begin position="89"/>
        <end position="105"/>
    </location>
</feature>
<accession>A0A7W8AGZ9</accession>
<evidence type="ECO:0000313" key="9">
    <source>
        <dbReference type="EMBL" id="MBB5090138.1"/>
    </source>
</evidence>
<dbReference type="PANTHER" id="PTHR47371:SF3">
    <property type="entry name" value="PHOSPHOGLYCEROL TRANSFERASE I"/>
    <property type="match status" value="1"/>
</dbReference>
<proteinExistence type="predicted"/>
<dbReference type="Gene3D" id="3.40.720.10">
    <property type="entry name" value="Alkaline Phosphatase, subunit A"/>
    <property type="match status" value="1"/>
</dbReference>
<keyword evidence="3 7" id="KW-0812">Transmembrane</keyword>
<protein>
    <submittedName>
        <fullName evidence="9">Phosphoglycerol transferase MdoB-like AlkP superfamily enzyme</fullName>
    </submittedName>
</protein>
<dbReference type="GO" id="GO:0005886">
    <property type="term" value="C:plasma membrane"/>
    <property type="evidence" value="ECO:0007669"/>
    <property type="project" value="UniProtKB-SubCell"/>
</dbReference>
<dbReference type="InterPro" id="IPR017850">
    <property type="entry name" value="Alkaline_phosphatase_core_sf"/>
</dbReference>
<dbReference type="PANTHER" id="PTHR47371">
    <property type="entry name" value="LIPOTEICHOIC ACID SYNTHASE"/>
    <property type="match status" value="1"/>
</dbReference>
<keyword evidence="9" id="KW-0808">Transferase</keyword>
<dbReference type="InterPro" id="IPR050448">
    <property type="entry name" value="OpgB/LTA_synthase_biosynth"/>
</dbReference>
<dbReference type="InterPro" id="IPR000917">
    <property type="entry name" value="Sulfatase_N"/>
</dbReference>
<sequence>MSNLATPVPHNAPHTVPYSDSALNHGDKRKAVRRDGRFCAYFARRHWFWRALIATAGTLFFTLSVVMLTEWLMRGSAASWKQYFTLTHRPLWTTLGLVFLTLFLLDSLLGRLWQGILIVAPVLLGLAWFSRQKGMYLGDPLYPSDLLYTRQVVDLMPLLVRDRPLDAVLIVLASMAALAALYFCWRFFRRSVPRLNWTARAARLAVAMPALIWFGSISDYSSFSYIRDRMGIVPMMWDQKENYAHNGLVVAFIFNIPMANVSAPNGYSQERIASIAEYLFPADDDSGLLGGSSSAHGNTIVPVAARNDEKPDVIVIMSESFWDPSRLPGVAFDEDPIKNVRANQSGHVFSPEFGGMTANVEFEALTGFSNAFLPYGSIPYQQYVRRPVPSLASFFSEQGYETRALHPYRQWFWNRGSVYENFGFDKFLSEENLPELMKKGHLASDEEFTSEIIRSAEEAEKPLFLFGVSLQGHGPYAPSRYPDSQIKVVTNADSAVSEASKGSVRSFAQGAQDADINLGRLMAWAKKRERETIIVFFGDHLPPLGDVYVESGYMKNRTASRVDTADHMLAQHETPLVLWSSRTDSLRGVGTISPSFLPLYVLEMAGLQHPYYTGFLGKVHQEYSVIDGHLLLDKDYTPHAGWMQQPVMPQILQDYRQVQYDMMFGNSYSKEKMFPFISAGIYATTGEDNKKQVTSQY</sequence>
<feature type="transmembrane region" description="Helical" evidence="7">
    <location>
        <begin position="112"/>
        <end position="130"/>
    </location>
</feature>
<evidence type="ECO:0000256" key="7">
    <source>
        <dbReference type="SAM" id="Phobius"/>
    </source>
</evidence>
<evidence type="ECO:0000313" key="10">
    <source>
        <dbReference type="Proteomes" id="UP000531231"/>
    </source>
</evidence>
<evidence type="ECO:0000256" key="5">
    <source>
        <dbReference type="ARBA" id="ARBA00023136"/>
    </source>
</evidence>
<comment type="subcellular location">
    <subcellularLocation>
        <location evidence="1">Cell membrane</location>
        <topology evidence="1">Multi-pass membrane protein</topology>
    </subcellularLocation>
</comment>
<feature type="transmembrane region" description="Helical" evidence="7">
    <location>
        <begin position="167"/>
        <end position="188"/>
    </location>
</feature>
<name>A0A7W8AGZ9_9HYPH</name>
<keyword evidence="5 7" id="KW-0472">Membrane</keyword>
<comment type="caution">
    <text evidence="9">The sequence shown here is derived from an EMBL/GenBank/DDBJ whole genome shotgun (WGS) entry which is preliminary data.</text>
</comment>
<keyword evidence="2" id="KW-1003">Cell membrane</keyword>
<dbReference type="Pfam" id="PF00884">
    <property type="entry name" value="Sulfatase"/>
    <property type="match status" value="1"/>
</dbReference>
<dbReference type="CDD" id="cd16015">
    <property type="entry name" value="LTA_synthase"/>
    <property type="match status" value="1"/>
</dbReference>
<dbReference type="GO" id="GO:0016740">
    <property type="term" value="F:transferase activity"/>
    <property type="evidence" value="ECO:0007669"/>
    <property type="project" value="UniProtKB-KW"/>
</dbReference>
<evidence type="ECO:0000256" key="1">
    <source>
        <dbReference type="ARBA" id="ARBA00004651"/>
    </source>
</evidence>
<reference evidence="9 10" key="1">
    <citation type="submission" date="2020-08" db="EMBL/GenBank/DDBJ databases">
        <title>Genomic Encyclopedia of Type Strains, Phase IV (KMG-IV): sequencing the most valuable type-strain genomes for metagenomic binning, comparative biology and taxonomic classification.</title>
        <authorList>
            <person name="Goeker M."/>
        </authorList>
    </citation>
    <scope>NUCLEOTIDE SEQUENCE [LARGE SCALE GENOMIC DNA]</scope>
    <source>
        <strain evidence="9 10">DSM 25620</strain>
    </source>
</reference>
<dbReference type="Proteomes" id="UP000531231">
    <property type="component" value="Unassembled WGS sequence"/>
</dbReference>
<evidence type="ECO:0000259" key="8">
    <source>
        <dbReference type="Pfam" id="PF00884"/>
    </source>
</evidence>
<dbReference type="RefSeq" id="WP_246176028.1">
    <property type="nucleotide sequence ID" value="NZ_JACHIL010000001.1"/>
</dbReference>
<feature type="transmembrane region" description="Helical" evidence="7">
    <location>
        <begin position="200"/>
        <end position="223"/>
    </location>
</feature>
<gene>
    <name evidence="9" type="ORF">HNQ68_000650</name>
</gene>
<dbReference type="AlphaFoldDB" id="A0A7W8AGZ9"/>
<evidence type="ECO:0000256" key="4">
    <source>
        <dbReference type="ARBA" id="ARBA00022989"/>
    </source>
</evidence>
<evidence type="ECO:0000256" key="2">
    <source>
        <dbReference type="ARBA" id="ARBA00022475"/>
    </source>
</evidence>
<keyword evidence="4 7" id="KW-1133">Transmembrane helix</keyword>
<evidence type="ECO:0000256" key="6">
    <source>
        <dbReference type="SAM" id="MobiDB-lite"/>
    </source>
</evidence>
<keyword evidence="10" id="KW-1185">Reference proteome</keyword>
<feature type="transmembrane region" description="Helical" evidence="7">
    <location>
        <begin position="47"/>
        <end position="69"/>
    </location>
</feature>
<dbReference type="SUPFAM" id="SSF53649">
    <property type="entry name" value="Alkaline phosphatase-like"/>
    <property type="match status" value="1"/>
</dbReference>
<organism evidence="9 10">
    <name type="scientific">Pseudochrobactrum saccharolyticum</name>
    <dbReference type="NCBI Taxonomy" id="354352"/>
    <lineage>
        <taxon>Bacteria</taxon>
        <taxon>Pseudomonadati</taxon>
        <taxon>Pseudomonadota</taxon>
        <taxon>Alphaproteobacteria</taxon>
        <taxon>Hyphomicrobiales</taxon>
        <taxon>Brucellaceae</taxon>
        <taxon>Pseudochrobactrum</taxon>
    </lineage>
</organism>
<dbReference type="EMBL" id="JACHIL010000001">
    <property type="protein sequence ID" value="MBB5090138.1"/>
    <property type="molecule type" value="Genomic_DNA"/>
</dbReference>
<feature type="region of interest" description="Disordered" evidence="6">
    <location>
        <begin position="1"/>
        <end position="22"/>
    </location>
</feature>
<feature type="domain" description="Sulfatase N-terminal" evidence="8">
    <location>
        <begin position="311"/>
        <end position="584"/>
    </location>
</feature>